<keyword evidence="4 9" id="KW-0863">Zinc-finger</keyword>
<evidence type="ECO:0000256" key="8">
    <source>
        <dbReference type="ARBA" id="ARBA00022840"/>
    </source>
</evidence>
<dbReference type="PANTHER" id="PTHR45626">
    <property type="entry name" value="TRANSCRIPTION TERMINATION FACTOR 2-RELATED"/>
    <property type="match status" value="1"/>
</dbReference>
<evidence type="ECO:0000256" key="5">
    <source>
        <dbReference type="ARBA" id="ARBA00022801"/>
    </source>
</evidence>
<keyword evidence="14" id="KW-1185">Reference proteome</keyword>
<organism evidence="13 14">
    <name type="scientific">Pichia californica</name>
    <dbReference type="NCBI Taxonomy" id="460514"/>
    <lineage>
        <taxon>Eukaryota</taxon>
        <taxon>Fungi</taxon>
        <taxon>Dikarya</taxon>
        <taxon>Ascomycota</taxon>
        <taxon>Saccharomycotina</taxon>
        <taxon>Pichiomycetes</taxon>
        <taxon>Pichiales</taxon>
        <taxon>Pichiaceae</taxon>
        <taxon>Pichia</taxon>
    </lineage>
</organism>
<dbReference type="GO" id="GO:0004386">
    <property type="term" value="F:helicase activity"/>
    <property type="evidence" value="ECO:0007669"/>
    <property type="project" value="UniProtKB-KW"/>
</dbReference>
<dbReference type="SUPFAM" id="SSF52540">
    <property type="entry name" value="P-loop containing nucleoside triphosphate hydrolases"/>
    <property type="match status" value="2"/>
</dbReference>
<evidence type="ECO:0000313" key="13">
    <source>
        <dbReference type="EMBL" id="KAG0691023.1"/>
    </source>
</evidence>
<accession>A0A9P7BIG4</accession>
<keyword evidence="7" id="KW-0862">Zinc</keyword>
<evidence type="ECO:0000313" key="14">
    <source>
        <dbReference type="Proteomes" id="UP000697127"/>
    </source>
</evidence>
<dbReference type="InterPro" id="IPR027417">
    <property type="entry name" value="P-loop_NTPase"/>
</dbReference>
<sequence>MNEQESETFFDHSLETKPINSDLPFHVVIRNEEFQEFYLNLRAVFPTIRIEQAVMYFKKFPGPEKLQNTTNEILDILKKFTTDNDVNAIHQKLQLIKKEKIDDSFNTFSNNFSNISEPHNKNNVSEFVNADLPSSLREAVIKQKDIKPIVKKSTYQYVSRKRTSETMSNNNMYYRTQTQKDRSYTVPTRSVRKRVVMSQFEPKITPTMTPRIKDSEKKYWKRYIGTLTLRGWCTRSIYGISSILEHNRLVFTKQYGSDVVYISHQEDPSKHRREIGRLTEDIAEMLGILIDEKAVIFESKLSEFSGGRLSTGDTFYIQTDCYLSEHIFESENINEGSNEELEIEQLKIMTGSNGNIKAGTRLKSGMLKFFKQIGVNPTEEKQLPNTLVDLTKPLDSYNDDSQFQELHKNAQISESIDPEDLINENGETITDEAKLSMNQVKDLYKSTEVNILQQNIPESYPTNFKLDLRPYQRQGLSWMLQREKEYDLIGMNNPNLNEEEKQKIVHLLKDFENSLNPLWKEYSWPTTPERLRSKEEYATDEKNFYLNMYKGTGSLVKPLIKSTCKGGILADEMGLGKTITTLSLVMSFPKDIHYESLLEDDLNRIDNYAYNTTLIIVPMALLSQWEREFQKVVGDNDQFRCVTFYGSDSLGNMKNLMCGPNPPTVVLTTYGMVQSEWTRLDKSDCANTGLYSVKFLRIILDEGHNIRNKSTKTARSIYDLKADRRWVLTGTPIINRLDDLFSLVHFLDMRPWCYHSLWKHCISDPFETGKDVPFAVELLKSILDPILLRRTKNQRDKEGNFLVVLPPKEIVIEKLKFNKREIAIYEWLKEKAVNSFNENFKSGMVFKNYSTILTQLLRLRQVCCHVDLIKTGEQEDGDDTDLAPTNKVTTKQQKLSNKVDDEMLTLVEKIEANDCQQKLPVQKIKDLKKEIYELYPDFKNIDCSICTGPINIDTCIITECKHCFCIECLTEHFDFQLKHENGEMISDEAHNTDIFKPEEVFCPMCRTQINRNRLFRTVKKINFSSIDLVNVDANETFMTQLPTSTQPTEESREYFVRPFIPNEQSSKINALLIHLEQIRQETPGEHVIVFSQFTSFLDIIGTELEKYTGEFEVLRFDGRLNLEQRQRVLNEFEKSIPKGEQKVSILLLSLRAGGVGLNLTVASKAFLMDPHWNNAIEFQAIDRLHRMGQLKNVKVVRFIMENSIEERMLAIQERKNQLGEALSISDEERRKRKLEELQSLFKE</sequence>
<dbReference type="CDD" id="cd18008">
    <property type="entry name" value="DEXDc_SHPRH-like"/>
    <property type="match status" value="1"/>
</dbReference>
<evidence type="ECO:0000256" key="6">
    <source>
        <dbReference type="ARBA" id="ARBA00022806"/>
    </source>
</evidence>
<dbReference type="EMBL" id="PUHW01000010">
    <property type="protein sequence ID" value="KAG0691023.1"/>
    <property type="molecule type" value="Genomic_DNA"/>
</dbReference>
<dbReference type="InterPro" id="IPR001650">
    <property type="entry name" value="Helicase_C-like"/>
</dbReference>
<dbReference type="Pfam" id="PF00176">
    <property type="entry name" value="SNF2-rel_dom"/>
    <property type="match status" value="1"/>
</dbReference>
<evidence type="ECO:0000256" key="7">
    <source>
        <dbReference type="ARBA" id="ARBA00022833"/>
    </source>
</evidence>
<dbReference type="CDD" id="cd18793">
    <property type="entry name" value="SF2_C_SNF"/>
    <property type="match status" value="1"/>
</dbReference>
<dbReference type="GO" id="GO:0008094">
    <property type="term" value="F:ATP-dependent activity, acting on DNA"/>
    <property type="evidence" value="ECO:0007669"/>
    <property type="project" value="TreeGrafter"/>
</dbReference>
<dbReference type="Gene3D" id="3.40.50.300">
    <property type="entry name" value="P-loop containing nucleotide triphosphate hydrolases"/>
    <property type="match status" value="1"/>
</dbReference>
<reference evidence="13" key="1">
    <citation type="submission" date="2020-11" db="EMBL/GenBank/DDBJ databases">
        <title>Kefir isolates.</title>
        <authorList>
            <person name="Marcisauskas S."/>
            <person name="Kim Y."/>
            <person name="Blasche S."/>
        </authorList>
    </citation>
    <scope>NUCLEOTIDE SEQUENCE</scope>
    <source>
        <strain evidence="13">Olga-1</strain>
    </source>
</reference>
<evidence type="ECO:0000256" key="1">
    <source>
        <dbReference type="ARBA" id="ARBA00007025"/>
    </source>
</evidence>
<keyword evidence="3" id="KW-0547">Nucleotide-binding</keyword>
<dbReference type="PROSITE" id="PS51192">
    <property type="entry name" value="HELICASE_ATP_BIND_1"/>
    <property type="match status" value="1"/>
</dbReference>
<dbReference type="InterPro" id="IPR000330">
    <property type="entry name" value="SNF2_N"/>
</dbReference>
<keyword evidence="2" id="KW-0479">Metal-binding</keyword>
<keyword evidence="8" id="KW-0067">ATP-binding</keyword>
<proteinExistence type="inferred from homology"/>
<evidence type="ECO:0000256" key="3">
    <source>
        <dbReference type="ARBA" id="ARBA00022741"/>
    </source>
</evidence>
<dbReference type="GO" id="GO:0016787">
    <property type="term" value="F:hydrolase activity"/>
    <property type="evidence" value="ECO:0007669"/>
    <property type="project" value="UniProtKB-KW"/>
</dbReference>
<evidence type="ECO:0000256" key="2">
    <source>
        <dbReference type="ARBA" id="ARBA00022723"/>
    </source>
</evidence>
<evidence type="ECO:0000256" key="4">
    <source>
        <dbReference type="ARBA" id="ARBA00022771"/>
    </source>
</evidence>
<dbReference type="SMART" id="SM00184">
    <property type="entry name" value="RING"/>
    <property type="match status" value="1"/>
</dbReference>
<name>A0A9P7BIG4_9ASCO</name>
<gene>
    <name evidence="13" type="primary">RAD5</name>
    <name evidence="13" type="ORF">C6P40_000070</name>
</gene>
<protein>
    <submittedName>
        <fullName evidence="13">DNA helicase rad5</fullName>
    </submittedName>
</protein>
<dbReference type="InterPro" id="IPR013083">
    <property type="entry name" value="Znf_RING/FYVE/PHD"/>
</dbReference>
<comment type="caution">
    <text evidence="13">The sequence shown here is derived from an EMBL/GenBank/DDBJ whole genome shotgun (WGS) entry which is preliminary data.</text>
</comment>
<dbReference type="PROSITE" id="PS00518">
    <property type="entry name" value="ZF_RING_1"/>
    <property type="match status" value="1"/>
</dbReference>
<dbReference type="GO" id="GO:0006281">
    <property type="term" value="P:DNA repair"/>
    <property type="evidence" value="ECO:0007669"/>
    <property type="project" value="TreeGrafter"/>
</dbReference>
<dbReference type="Proteomes" id="UP000697127">
    <property type="component" value="Unassembled WGS sequence"/>
</dbReference>
<evidence type="ECO:0000259" key="11">
    <source>
        <dbReference type="PROSITE" id="PS51192"/>
    </source>
</evidence>
<comment type="similarity">
    <text evidence="1">Belongs to the SNF2/RAD54 helicase family.</text>
</comment>
<dbReference type="PROSITE" id="PS50089">
    <property type="entry name" value="ZF_RING_2"/>
    <property type="match status" value="1"/>
</dbReference>
<dbReference type="Gene3D" id="3.30.40.10">
    <property type="entry name" value="Zinc/RING finger domain, C3HC4 (zinc finger)"/>
    <property type="match status" value="1"/>
</dbReference>
<dbReference type="InterPro" id="IPR001841">
    <property type="entry name" value="Znf_RING"/>
</dbReference>
<dbReference type="GO" id="GO:0005634">
    <property type="term" value="C:nucleus"/>
    <property type="evidence" value="ECO:0007669"/>
    <property type="project" value="TreeGrafter"/>
</dbReference>
<feature type="domain" description="Helicase ATP-binding" evidence="11">
    <location>
        <begin position="558"/>
        <end position="750"/>
    </location>
</feature>
<dbReference type="InterPro" id="IPR050628">
    <property type="entry name" value="SNF2_RAD54_helicase_TF"/>
</dbReference>
<dbReference type="InterPro" id="IPR049730">
    <property type="entry name" value="SNF2/RAD54-like_C"/>
</dbReference>
<dbReference type="PROSITE" id="PS51194">
    <property type="entry name" value="HELICASE_CTER"/>
    <property type="match status" value="1"/>
</dbReference>
<dbReference type="OrthoDB" id="2801544at2759"/>
<dbReference type="SMART" id="SM00490">
    <property type="entry name" value="HELICc"/>
    <property type="match status" value="1"/>
</dbReference>
<dbReference type="AlphaFoldDB" id="A0A9P7BIG4"/>
<keyword evidence="6 13" id="KW-0347">Helicase</keyword>
<dbReference type="InterPro" id="IPR038718">
    <property type="entry name" value="SNF2-like_sf"/>
</dbReference>
<dbReference type="SUPFAM" id="SSF57850">
    <property type="entry name" value="RING/U-box"/>
    <property type="match status" value="1"/>
</dbReference>
<evidence type="ECO:0000259" key="10">
    <source>
        <dbReference type="PROSITE" id="PS50089"/>
    </source>
</evidence>
<feature type="domain" description="RING-type" evidence="10">
    <location>
        <begin position="943"/>
        <end position="1006"/>
    </location>
</feature>
<dbReference type="InterPro" id="IPR014001">
    <property type="entry name" value="Helicase_ATP-bd"/>
</dbReference>
<dbReference type="Pfam" id="PF00271">
    <property type="entry name" value="Helicase_C"/>
    <property type="match status" value="1"/>
</dbReference>
<dbReference type="Gene3D" id="3.40.50.10810">
    <property type="entry name" value="Tandem AAA-ATPase domain"/>
    <property type="match status" value="1"/>
</dbReference>
<dbReference type="GO" id="GO:0005524">
    <property type="term" value="F:ATP binding"/>
    <property type="evidence" value="ECO:0007669"/>
    <property type="project" value="UniProtKB-KW"/>
</dbReference>
<evidence type="ECO:0000259" key="12">
    <source>
        <dbReference type="PROSITE" id="PS51194"/>
    </source>
</evidence>
<feature type="domain" description="Helicase C-terminal" evidence="12">
    <location>
        <begin position="1067"/>
        <end position="1238"/>
    </location>
</feature>
<dbReference type="InterPro" id="IPR017907">
    <property type="entry name" value="Znf_RING_CS"/>
</dbReference>
<keyword evidence="5" id="KW-0378">Hydrolase</keyword>
<dbReference type="PANTHER" id="PTHR45626:SF22">
    <property type="entry name" value="DNA REPAIR PROTEIN RAD5"/>
    <property type="match status" value="1"/>
</dbReference>
<evidence type="ECO:0000256" key="9">
    <source>
        <dbReference type="PROSITE-ProRule" id="PRU00175"/>
    </source>
</evidence>
<dbReference type="SMART" id="SM00487">
    <property type="entry name" value="DEXDc"/>
    <property type="match status" value="1"/>
</dbReference>
<dbReference type="GO" id="GO:0008270">
    <property type="term" value="F:zinc ion binding"/>
    <property type="evidence" value="ECO:0007669"/>
    <property type="project" value="UniProtKB-KW"/>
</dbReference>